<dbReference type="SUPFAM" id="SSF89796">
    <property type="entry name" value="CoA-transferase family III (CaiB/BaiF)"/>
    <property type="match status" value="2"/>
</dbReference>
<dbReference type="AlphaFoldDB" id="A0AAV9NJU8"/>
<dbReference type="EMBL" id="JAVRRD010000006">
    <property type="protein sequence ID" value="KAK5057504.1"/>
    <property type="molecule type" value="Genomic_DNA"/>
</dbReference>
<reference evidence="2 3" key="1">
    <citation type="submission" date="2023-08" db="EMBL/GenBank/DDBJ databases">
        <title>Black Yeasts Isolated from many extreme environments.</title>
        <authorList>
            <person name="Coleine C."/>
            <person name="Stajich J.E."/>
            <person name="Selbmann L."/>
        </authorList>
    </citation>
    <scope>NUCLEOTIDE SEQUENCE [LARGE SCALE GENOMIC DNA]</scope>
    <source>
        <strain evidence="2 3">CCFEE 5792</strain>
    </source>
</reference>
<dbReference type="InterPro" id="IPR052985">
    <property type="entry name" value="CoA-trans_III_biosynth/detox"/>
</dbReference>
<evidence type="ECO:0008006" key="4">
    <source>
        <dbReference type="Google" id="ProtNLM"/>
    </source>
</evidence>
<evidence type="ECO:0000256" key="1">
    <source>
        <dbReference type="ARBA" id="ARBA00008383"/>
    </source>
</evidence>
<keyword evidence="3" id="KW-1185">Reference proteome</keyword>
<comment type="similarity">
    <text evidence="1">Belongs to the CoA-transferase III family.</text>
</comment>
<dbReference type="Pfam" id="PF02515">
    <property type="entry name" value="CoA_transf_3"/>
    <property type="match status" value="1"/>
</dbReference>
<accession>A0AAV9NJU8</accession>
<dbReference type="GO" id="GO:0003824">
    <property type="term" value="F:catalytic activity"/>
    <property type="evidence" value="ECO:0007669"/>
    <property type="project" value="InterPro"/>
</dbReference>
<dbReference type="PANTHER" id="PTHR48229:SF1">
    <property type="entry name" value="ALPHA METHYLACYL-COA RACEMASE-RELATED"/>
    <property type="match status" value="1"/>
</dbReference>
<protein>
    <recommendedName>
        <fullName evidence="4">CoA-transferase family III</fullName>
    </recommendedName>
</protein>
<dbReference type="GeneID" id="89979654"/>
<dbReference type="InterPro" id="IPR023606">
    <property type="entry name" value="CoA-Trfase_III_dom_1_sf"/>
</dbReference>
<sequence>MDLSEGLLSSHQILEATLHDVLTDFAIPLPTLSDGPDITYIGAIPPSQETRSEKINLSLIGTIPSLANAVAAAQIFCARKGNRQNIEVDLRRGHNYIDPDIGMTPTLNGQEITVDVVVGNPFLRNIFETRDGRYVVLSAVYVDLVYKWTAFLGCSMAESDVREKVKQWSAKDLEGAAEEAGLPMAICQTESSWQAHPHGSHLAKLPWVPVEHYPTTLSGPSPSPYSFLPAHPSRPLSGLRVLCVTHAIAGPSTGRTLAEHGASVLQIMFTHGFEHAFVYTYANLGTASSRLNLHKLADRQRLQTLVKDAHVWVDSYRPNAISKFGFSDNEIRNLNPSIIICRVRVYGTTGPWRSKPGFDMQGSASSGLMCFMGEGQGDGRPRWPPGMVINDYTTGYSAALAIQSIILKRTRGEVDVRDGWLVSPSLCGTAMGILKYYKTSRFKSPADQEGVQALAPSTLEAHTTLGYLKTLAPLPKMSITPMHYAFGVLSTMGSNPPIFPGYDDGYDVRKALPMLKEEILHELGDTAVQTLERLKALGERLREKRVITTEVTARNHDITLTRLPGILQRG</sequence>
<dbReference type="InterPro" id="IPR003673">
    <property type="entry name" value="CoA-Trfase_fam_III"/>
</dbReference>
<organism evidence="2 3">
    <name type="scientific">Exophiala bonariae</name>
    <dbReference type="NCBI Taxonomy" id="1690606"/>
    <lineage>
        <taxon>Eukaryota</taxon>
        <taxon>Fungi</taxon>
        <taxon>Dikarya</taxon>
        <taxon>Ascomycota</taxon>
        <taxon>Pezizomycotina</taxon>
        <taxon>Eurotiomycetes</taxon>
        <taxon>Chaetothyriomycetidae</taxon>
        <taxon>Chaetothyriales</taxon>
        <taxon>Herpotrichiellaceae</taxon>
        <taxon>Exophiala</taxon>
    </lineage>
</organism>
<proteinExistence type="inferred from homology"/>
<comment type="caution">
    <text evidence="2">The sequence shown here is derived from an EMBL/GenBank/DDBJ whole genome shotgun (WGS) entry which is preliminary data.</text>
</comment>
<dbReference type="Gene3D" id="3.40.50.10540">
    <property type="entry name" value="Crotonobetainyl-coa:carnitine coa-transferase, domain 1"/>
    <property type="match status" value="1"/>
</dbReference>
<dbReference type="PANTHER" id="PTHR48229">
    <property type="entry name" value="CAIB/BAIF FAMILY ENZYME (AFU_ORTHOLOGUE AFUA_1G05360)-RELATED"/>
    <property type="match status" value="1"/>
</dbReference>
<dbReference type="RefSeq" id="XP_064708622.1">
    <property type="nucleotide sequence ID" value="XM_064855033.1"/>
</dbReference>
<dbReference type="Proteomes" id="UP001358417">
    <property type="component" value="Unassembled WGS sequence"/>
</dbReference>
<gene>
    <name evidence="2" type="ORF">LTR84_011504</name>
</gene>
<evidence type="ECO:0000313" key="2">
    <source>
        <dbReference type="EMBL" id="KAK5057504.1"/>
    </source>
</evidence>
<evidence type="ECO:0000313" key="3">
    <source>
        <dbReference type="Proteomes" id="UP001358417"/>
    </source>
</evidence>
<name>A0AAV9NJU8_9EURO</name>